<protein>
    <submittedName>
        <fullName evidence="2 3">Uncharacterized protein</fullName>
    </submittedName>
</protein>
<evidence type="ECO:0000256" key="1">
    <source>
        <dbReference type="SAM" id="Phobius"/>
    </source>
</evidence>
<dbReference type="EnsemblPlants" id="KRH61055">
    <property type="protein sequence ID" value="KRH61055"/>
    <property type="gene ID" value="GLYMA_04G025200"/>
</dbReference>
<evidence type="ECO:0000313" key="3">
    <source>
        <dbReference type="EnsemblPlants" id="KRH61055"/>
    </source>
</evidence>
<reference evidence="2" key="3">
    <citation type="submission" date="2018-07" db="EMBL/GenBank/DDBJ databases">
        <title>WGS assembly of Glycine max.</title>
        <authorList>
            <person name="Schmutz J."/>
            <person name="Cannon S."/>
            <person name="Schlueter J."/>
            <person name="Ma J."/>
            <person name="Mitros T."/>
            <person name="Nelson W."/>
            <person name="Hyten D."/>
            <person name="Song Q."/>
            <person name="Thelen J."/>
            <person name="Cheng J."/>
            <person name="Xu D."/>
            <person name="Hellsten U."/>
            <person name="May G."/>
            <person name="Yu Y."/>
            <person name="Sakurai T."/>
            <person name="Umezawa T."/>
            <person name="Bhattacharyya M."/>
            <person name="Sandhu D."/>
            <person name="Valliyodan B."/>
            <person name="Lindquist E."/>
            <person name="Peto M."/>
            <person name="Grant D."/>
            <person name="Shu S."/>
            <person name="Goodstein D."/>
            <person name="Barry K."/>
            <person name="Futrell-Griggs M."/>
            <person name="Abernathy B."/>
            <person name="Du J."/>
            <person name="Tian Z."/>
            <person name="Zhu L."/>
            <person name="Gill N."/>
            <person name="Joshi T."/>
            <person name="Libault M."/>
            <person name="Sethuraman A."/>
            <person name="Zhang X."/>
            <person name="Shinozaki K."/>
            <person name="Nguyen H."/>
            <person name="Wing R."/>
            <person name="Cregan P."/>
            <person name="Specht J."/>
            <person name="Grimwood J."/>
            <person name="Rokhsar D."/>
            <person name="Stacey G."/>
            <person name="Shoemaker R."/>
            <person name="Jackson S."/>
        </authorList>
    </citation>
    <scope>NUCLEOTIDE SEQUENCE</scope>
    <source>
        <tissue evidence="2">Callus</tissue>
    </source>
</reference>
<feature type="transmembrane region" description="Helical" evidence="1">
    <location>
        <begin position="21"/>
        <end position="44"/>
    </location>
</feature>
<dbReference type="InParanoid" id="A0A0R0KCM1"/>
<keyword evidence="1" id="KW-1133">Transmembrane helix</keyword>
<keyword evidence="1" id="KW-0812">Transmembrane</keyword>
<dbReference type="EMBL" id="CM000837">
    <property type="protein sequence ID" value="KRH61055.1"/>
    <property type="molecule type" value="Genomic_DNA"/>
</dbReference>
<organism evidence="2">
    <name type="scientific">Glycine max</name>
    <name type="common">Soybean</name>
    <name type="synonym">Glycine hispida</name>
    <dbReference type="NCBI Taxonomy" id="3847"/>
    <lineage>
        <taxon>Eukaryota</taxon>
        <taxon>Viridiplantae</taxon>
        <taxon>Streptophyta</taxon>
        <taxon>Embryophyta</taxon>
        <taxon>Tracheophyta</taxon>
        <taxon>Spermatophyta</taxon>
        <taxon>Magnoliopsida</taxon>
        <taxon>eudicotyledons</taxon>
        <taxon>Gunneridae</taxon>
        <taxon>Pentapetalae</taxon>
        <taxon>rosids</taxon>
        <taxon>fabids</taxon>
        <taxon>Fabales</taxon>
        <taxon>Fabaceae</taxon>
        <taxon>Papilionoideae</taxon>
        <taxon>50 kb inversion clade</taxon>
        <taxon>NPAAA clade</taxon>
        <taxon>indigoferoid/millettioid clade</taxon>
        <taxon>Phaseoleae</taxon>
        <taxon>Glycine</taxon>
        <taxon>Glycine subgen. Soja</taxon>
    </lineage>
</organism>
<dbReference type="AlphaFoldDB" id="A0A0R0KCM1"/>
<evidence type="ECO:0000313" key="2">
    <source>
        <dbReference type="EMBL" id="KRH61055.1"/>
    </source>
</evidence>
<accession>A0A0R0KCM1</accession>
<name>A0A0R0KCM1_SOYBN</name>
<reference evidence="3" key="2">
    <citation type="submission" date="2018-02" db="UniProtKB">
        <authorList>
            <consortium name="EnsemblPlants"/>
        </authorList>
    </citation>
    <scope>IDENTIFICATION</scope>
    <source>
        <strain evidence="3">Williams 82</strain>
    </source>
</reference>
<keyword evidence="1" id="KW-0472">Membrane</keyword>
<dbReference type="Proteomes" id="UP000008827">
    <property type="component" value="Chromosome 4"/>
</dbReference>
<sequence length="45" mass="5417">MMKKWPCDNPGRIFQIANERYWFRFSANPITMTSMGIQPTFLFLM</sequence>
<reference evidence="2 3" key="1">
    <citation type="journal article" date="2010" name="Nature">
        <title>Genome sequence of the palaeopolyploid soybean.</title>
        <authorList>
            <person name="Schmutz J."/>
            <person name="Cannon S.B."/>
            <person name="Schlueter J."/>
            <person name="Ma J."/>
            <person name="Mitros T."/>
            <person name="Nelson W."/>
            <person name="Hyten D.L."/>
            <person name="Song Q."/>
            <person name="Thelen J.J."/>
            <person name="Cheng J."/>
            <person name="Xu D."/>
            <person name="Hellsten U."/>
            <person name="May G.D."/>
            <person name="Yu Y."/>
            <person name="Sakurai T."/>
            <person name="Umezawa T."/>
            <person name="Bhattacharyya M.K."/>
            <person name="Sandhu D."/>
            <person name="Valliyodan B."/>
            <person name="Lindquist E."/>
            <person name="Peto M."/>
            <person name="Grant D."/>
            <person name="Shu S."/>
            <person name="Goodstein D."/>
            <person name="Barry K."/>
            <person name="Futrell-Griggs M."/>
            <person name="Abernathy B."/>
            <person name="Du J."/>
            <person name="Tian Z."/>
            <person name="Zhu L."/>
            <person name="Gill N."/>
            <person name="Joshi T."/>
            <person name="Libault M."/>
            <person name="Sethuraman A."/>
            <person name="Zhang X.-C."/>
            <person name="Shinozaki K."/>
            <person name="Nguyen H.T."/>
            <person name="Wing R.A."/>
            <person name="Cregan P."/>
            <person name="Specht J."/>
            <person name="Grimwood J."/>
            <person name="Rokhsar D."/>
            <person name="Stacey G."/>
            <person name="Shoemaker R.C."/>
            <person name="Jackson S.A."/>
        </authorList>
    </citation>
    <scope>NUCLEOTIDE SEQUENCE</scope>
    <source>
        <strain evidence="3">cv. Williams 82</strain>
        <tissue evidence="2">Callus</tissue>
    </source>
</reference>
<keyword evidence="4" id="KW-1185">Reference proteome</keyword>
<dbReference type="Gramene" id="KRH61055">
    <property type="protein sequence ID" value="KRH61055"/>
    <property type="gene ID" value="GLYMA_04G025200"/>
</dbReference>
<proteinExistence type="predicted"/>
<evidence type="ECO:0000313" key="4">
    <source>
        <dbReference type="Proteomes" id="UP000008827"/>
    </source>
</evidence>
<gene>
    <name evidence="2" type="ORF">GLYMA_04G025200</name>
</gene>